<dbReference type="SUPFAM" id="SSF53098">
    <property type="entry name" value="Ribonuclease H-like"/>
    <property type="match status" value="1"/>
</dbReference>
<sequence>MRLYNDYRNFNVIPVAASSCECTRKLIEKAFLRYGKRRKLISYNDPQFVSAVLQQVCCTIGIEKILTQLCLPQANPVERKNRDLKHRLAILMGHIHDHWSEKLSNIRFALNSSKSVTTRDVAAYLQFGLKLLTIDDVFADLKAGLDNIIPEMTQYLRCWGIMLNDC</sequence>
<protein>
    <submittedName>
        <fullName evidence="1">Endonuclease</fullName>
    </submittedName>
</protein>
<keyword evidence="1" id="KW-0378">Hydrolase</keyword>
<dbReference type="InterPro" id="IPR012337">
    <property type="entry name" value="RNaseH-like_sf"/>
</dbReference>
<reference evidence="1 2" key="1">
    <citation type="submission" date="2021-06" db="EMBL/GenBank/DDBJ databases">
        <title>Caerostris darwini draft genome.</title>
        <authorList>
            <person name="Kono N."/>
            <person name="Arakawa K."/>
        </authorList>
    </citation>
    <scope>NUCLEOTIDE SEQUENCE [LARGE SCALE GENOMIC DNA]</scope>
</reference>
<dbReference type="EMBL" id="BPLQ01006292">
    <property type="protein sequence ID" value="GIY21366.1"/>
    <property type="molecule type" value="Genomic_DNA"/>
</dbReference>
<keyword evidence="1" id="KW-0540">Nuclease</keyword>
<gene>
    <name evidence="1" type="primary">TY3B-I_974</name>
    <name evidence="1" type="ORF">CDAR_375861</name>
</gene>
<name>A0AAV4RKT0_9ARAC</name>
<organism evidence="1 2">
    <name type="scientific">Caerostris darwini</name>
    <dbReference type="NCBI Taxonomy" id="1538125"/>
    <lineage>
        <taxon>Eukaryota</taxon>
        <taxon>Metazoa</taxon>
        <taxon>Ecdysozoa</taxon>
        <taxon>Arthropoda</taxon>
        <taxon>Chelicerata</taxon>
        <taxon>Arachnida</taxon>
        <taxon>Araneae</taxon>
        <taxon>Araneomorphae</taxon>
        <taxon>Entelegynae</taxon>
        <taxon>Araneoidea</taxon>
        <taxon>Araneidae</taxon>
        <taxon>Caerostris</taxon>
    </lineage>
</organism>
<dbReference type="GO" id="GO:0004519">
    <property type="term" value="F:endonuclease activity"/>
    <property type="evidence" value="ECO:0007669"/>
    <property type="project" value="UniProtKB-KW"/>
</dbReference>
<dbReference type="InterPro" id="IPR050951">
    <property type="entry name" value="Retrovirus_Pol_polyprotein"/>
</dbReference>
<dbReference type="InterPro" id="IPR036397">
    <property type="entry name" value="RNaseH_sf"/>
</dbReference>
<keyword evidence="2" id="KW-1185">Reference proteome</keyword>
<dbReference type="GO" id="GO:0003676">
    <property type="term" value="F:nucleic acid binding"/>
    <property type="evidence" value="ECO:0007669"/>
    <property type="project" value="InterPro"/>
</dbReference>
<keyword evidence="1" id="KW-0255">Endonuclease</keyword>
<dbReference type="PROSITE" id="PS51257">
    <property type="entry name" value="PROKAR_LIPOPROTEIN"/>
    <property type="match status" value="1"/>
</dbReference>
<dbReference type="Proteomes" id="UP001054837">
    <property type="component" value="Unassembled WGS sequence"/>
</dbReference>
<evidence type="ECO:0000313" key="2">
    <source>
        <dbReference type="Proteomes" id="UP001054837"/>
    </source>
</evidence>
<dbReference type="AlphaFoldDB" id="A0AAV4RKT0"/>
<dbReference type="PANTHER" id="PTHR37984">
    <property type="entry name" value="PROTEIN CBG26694"/>
    <property type="match status" value="1"/>
</dbReference>
<accession>A0AAV4RKT0</accession>
<dbReference type="PANTHER" id="PTHR37984:SF5">
    <property type="entry name" value="PROTEIN NYNRIN-LIKE"/>
    <property type="match status" value="1"/>
</dbReference>
<proteinExistence type="predicted"/>
<dbReference type="Gene3D" id="3.30.420.10">
    <property type="entry name" value="Ribonuclease H-like superfamily/Ribonuclease H"/>
    <property type="match status" value="1"/>
</dbReference>
<evidence type="ECO:0000313" key="1">
    <source>
        <dbReference type="EMBL" id="GIY21366.1"/>
    </source>
</evidence>
<comment type="caution">
    <text evidence="1">The sequence shown here is derived from an EMBL/GenBank/DDBJ whole genome shotgun (WGS) entry which is preliminary data.</text>
</comment>